<name>A0A5B8XCE6_9RICK</name>
<feature type="chain" id="PRO_5022945800" description="Lipoprotein" evidence="1">
    <location>
        <begin position="20"/>
        <end position="198"/>
    </location>
</feature>
<sequence>MKNVKKISALSFCSALLLAGCMTNKEYFQKIGLKEDGMFVAECIFAKSVKNPKTMVDEVDYAKGKCNLSMEKIKTLVSYCTTKSAAIDYEFAVLMQKNSNSLNKEKLAANFKINYDGEYKRLRDIALGDSIEIISAIDLSKIDEDVAMSYLMTDIDTRAVSYFSLKDVPRLLRNCDIKLIKKTSPYHEDSGFVDFYSE</sequence>
<evidence type="ECO:0000313" key="3">
    <source>
        <dbReference type="Proteomes" id="UP000321934"/>
    </source>
</evidence>
<organism evidence="2 3">
    <name type="scientific">Candidatus Deianiraea vastatrix</name>
    <dbReference type="NCBI Taxonomy" id="2163644"/>
    <lineage>
        <taxon>Bacteria</taxon>
        <taxon>Pseudomonadati</taxon>
        <taxon>Pseudomonadota</taxon>
        <taxon>Alphaproteobacteria</taxon>
        <taxon>Rickettsiales</taxon>
        <taxon>Candidatus Deianiraeaceae</taxon>
        <taxon>Candidatus Deianiraea</taxon>
    </lineage>
</organism>
<protein>
    <recommendedName>
        <fullName evidence="4">Lipoprotein</fullName>
    </recommendedName>
</protein>
<dbReference type="Proteomes" id="UP000321934">
    <property type="component" value="Chromosome"/>
</dbReference>
<dbReference type="AlphaFoldDB" id="A0A5B8XCE6"/>
<keyword evidence="1" id="KW-0732">Signal</keyword>
<proteinExistence type="predicted"/>
<keyword evidence="3" id="KW-1185">Reference proteome</keyword>
<reference evidence="2 3" key="1">
    <citation type="journal article" date="2019" name="ISME J.">
        <title>Deianiraea, an extracellular bacterium associated with the ciliate Paramecium, suggests an alternative scenario for the evolution of Rickettsiales.</title>
        <authorList>
            <person name="Castelli M."/>
            <person name="Sabaneyeva E."/>
            <person name="Lanzoni O."/>
            <person name="Lebedeva N."/>
            <person name="Floriano A.M."/>
            <person name="Gaiarsa S."/>
            <person name="Benken K."/>
            <person name="Modeo L."/>
            <person name="Bandi C."/>
            <person name="Potekhin A."/>
            <person name="Sassera D."/>
            <person name="Petroni G."/>
        </authorList>
    </citation>
    <scope>NUCLEOTIDE SEQUENCE [LARGE SCALE GENOMIC DNA]</scope>
    <source>
        <strain evidence="2">CyL4-1</strain>
    </source>
</reference>
<dbReference type="RefSeq" id="WP_146820310.1">
    <property type="nucleotide sequence ID" value="NZ_CP029077.1"/>
</dbReference>
<evidence type="ECO:0008006" key="4">
    <source>
        <dbReference type="Google" id="ProtNLM"/>
    </source>
</evidence>
<dbReference type="PROSITE" id="PS51257">
    <property type="entry name" value="PROKAR_LIPOPROTEIN"/>
    <property type="match status" value="1"/>
</dbReference>
<evidence type="ECO:0000313" key="2">
    <source>
        <dbReference type="EMBL" id="QED23008.1"/>
    </source>
</evidence>
<evidence type="ECO:0000256" key="1">
    <source>
        <dbReference type="SAM" id="SignalP"/>
    </source>
</evidence>
<accession>A0A5B8XCE6</accession>
<dbReference type="EMBL" id="CP029077">
    <property type="protein sequence ID" value="QED23008.1"/>
    <property type="molecule type" value="Genomic_DNA"/>
</dbReference>
<feature type="signal peptide" evidence="1">
    <location>
        <begin position="1"/>
        <end position="19"/>
    </location>
</feature>
<gene>
    <name evidence="2" type="ORF">Deia_00200</name>
</gene>